<dbReference type="GO" id="GO:0003690">
    <property type="term" value="F:double-stranded DNA binding"/>
    <property type="evidence" value="ECO:0007669"/>
    <property type="project" value="TreeGrafter"/>
</dbReference>
<dbReference type="Proteomes" id="UP000267027">
    <property type="component" value="Unassembled WGS sequence"/>
</dbReference>
<dbReference type="WBParaSite" id="ACOC_0000402101-mRNA-1">
    <property type="protein sequence ID" value="ACOC_0000402101-mRNA-1"/>
    <property type="gene ID" value="ACOC_0000402101"/>
</dbReference>
<keyword evidence="6 7" id="KW-0539">Nucleus</keyword>
<dbReference type="GO" id="GO:0045910">
    <property type="term" value="P:negative regulation of DNA recombination"/>
    <property type="evidence" value="ECO:0007669"/>
    <property type="project" value="TreeGrafter"/>
</dbReference>
<dbReference type="OrthoDB" id="1110759at2759"/>
<feature type="compositionally biased region" description="Basic and acidic residues" evidence="8">
    <location>
        <begin position="14"/>
        <end position="23"/>
    </location>
</feature>
<evidence type="ECO:0000313" key="12">
    <source>
        <dbReference type="WBParaSite" id="ACOC_0000402101-mRNA-1"/>
    </source>
</evidence>
<dbReference type="Gene3D" id="1.10.10.10">
    <property type="entry name" value="Winged helix-like DNA-binding domain superfamily/Winged helix DNA-binding domain"/>
    <property type="match status" value="1"/>
</dbReference>
<dbReference type="InterPro" id="IPR005819">
    <property type="entry name" value="H1/H5"/>
</dbReference>
<evidence type="ECO:0000256" key="3">
    <source>
        <dbReference type="ARBA" id="ARBA00022454"/>
    </source>
</evidence>
<dbReference type="Pfam" id="PF00538">
    <property type="entry name" value="Linker_histone"/>
    <property type="match status" value="1"/>
</dbReference>
<dbReference type="SUPFAM" id="SSF46785">
    <property type="entry name" value="Winged helix' DNA-binding domain"/>
    <property type="match status" value="1"/>
</dbReference>
<dbReference type="PRINTS" id="PR00624">
    <property type="entry name" value="HISTONEH5"/>
</dbReference>
<dbReference type="GO" id="GO:0030261">
    <property type="term" value="P:chromosome condensation"/>
    <property type="evidence" value="ECO:0007669"/>
    <property type="project" value="TreeGrafter"/>
</dbReference>
<dbReference type="OMA" id="CEEIRVI"/>
<reference evidence="12" key="1">
    <citation type="submission" date="2017-02" db="UniProtKB">
        <authorList>
            <consortium name="WormBaseParasite"/>
        </authorList>
    </citation>
    <scope>IDENTIFICATION</scope>
</reference>
<evidence type="ECO:0000256" key="6">
    <source>
        <dbReference type="ARBA" id="ARBA00023242"/>
    </source>
</evidence>
<evidence type="ECO:0000313" key="11">
    <source>
        <dbReference type="Proteomes" id="UP000267027"/>
    </source>
</evidence>
<dbReference type="PANTHER" id="PTHR11467">
    <property type="entry name" value="HISTONE H1"/>
    <property type="match status" value="1"/>
</dbReference>
<evidence type="ECO:0000256" key="7">
    <source>
        <dbReference type="RuleBase" id="RU003894"/>
    </source>
</evidence>
<dbReference type="STRING" id="334426.A0A0R3PI44"/>
<dbReference type="InterPro" id="IPR005818">
    <property type="entry name" value="Histone_H1/H5_H15"/>
</dbReference>
<dbReference type="InterPro" id="IPR036388">
    <property type="entry name" value="WH-like_DNA-bd_sf"/>
</dbReference>
<proteinExistence type="inferred from homology"/>
<evidence type="ECO:0000256" key="4">
    <source>
        <dbReference type="ARBA" id="ARBA00022990"/>
    </source>
</evidence>
<evidence type="ECO:0000256" key="2">
    <source>
        <dbReference type="ARBA" id="ARBA00004286"/>
    </source>
</evidence>
<keyword evidence="3 7" id="KW-0158">Chromosome</keyword>
<evidence type="ECO:0000256" key="1">
    <source>
        <dbReference type="ARBA" id="ARBA00004123"/>
    </source>
</evidence>
<dbReference type="SMART" id="SM00526">
    <property type="entry name" value="H15"/>
    <property type="match status" value="1"/>
</dbReference>
<reference evidence="10 11" key="2">
    <citation type="submission" date="2018-11" db="EMBL/GenBank/DDBJ databases">
        <authorList>
            <consortium name="Pathogen Informatics"/>
        </authorList>
    </citation>
    <scope>NUCLEOTIDE SEQUENCE [LARGE SCALE GENOMIC DNA]</scope>
    <source>
        <strain evidence="10 11">Costa Rica</strain>
    </source>
</reference>
<evidence type="ECO:0000256" key="5">
    <source>
        <dbReference type="ARBA" id="ARBA00023125"/>
    </source>
</evidence>
<dbReference type="GO" id="GO:0031492">
    <property type="term" value="F:nucleosomal DNA binding"/>
    <property type="evidence" value="ECO:0007669"/>
    <property type="project" value="TreeGrafter"/>
</dbReference>
<feature type="domain" description="H15" evidence="9">
    <location>
        <begin position="26"/>
        <end position="102"/>
    </location>
</feature>
<accession>A0A0R3PI44</accession>
<keyword evidence="4" id="KW-0007">Acetylation</keyword>
<comment type="subcellular location">
    <subcellularLocation>
        <location evidence="2">Chromosome</location>
    </subcellularLocation>
    <subcellularLocation>
        <location evidence="1 7">Nucleus</location>
    </subcellularLocation>
</comment>
<gene>
    <name evidence="10" type="ORF">ACOC_LOCUS4022</name>
</gene>
<dbReference type="GO" id="GO:0000786">
    <property type="term" value="C:nucleosome"/>
    <property type="evidence" value="ECO:0007669"/>
    <property type="project" value="InterPro"/>
</dbReference>
<dbReference type="AlphaFoldDB" id="A0A0R3PI44"/>
<dbReference type="GO" id="GO:0030527">
    <property type="term" value="F:structural constituent of chromatin"/>
    <property type="evidence" value="ECO:0007669"/>
    <property type="project" value="InterPro"/>
</dbReference>
<dbReference type="GO" id="GO:0006334">
    <property type="term" value="P:nucleosome assembly"/>
    <property type="evidence" value="ECO:0007669"/>
    <property type="project" value="InterPro"/>
</dbReference>
<feature type="region of interest" description="Disordered" evidence="8">
    <location>
        <begin position="1"/>
        <end position="28"/>
    </location>
</feature>
<dbReference type="EMBL" id="UYYA01001787">
    <property type="protein sequence ID" value="VDM55607.1"/>
    <property type="molecule type" value="Genomic_DNA"/>
</dbReference>
<feature type="compositionally biased region" description="Polar residues" evidence="8">
    <location>
        <begin position="1"/>
        <end position="11"/>
    </location>
</feature>
<comment type="similarity">
    <text evidence="7">Belongs to the histone H1/H5 family.</text>
</comment>
<evidence type="ECO:0000259" key="9">
    <source>
        <dbReference type="PROSITE" id="PS51504"/>
    </source>
</evidence>
<dbReference type="GO" id="GO:0005634">
    <property type="term" value="C:nucleus"/>
    <property type="evidence" value="ECO:0007669"/>
    <property type="project" value="UniProtKB-SubCell"/>
</dbReference>
<organism evidence="12">
    <name type="scientific">Angiostrongylus costaricensis</name>
    <name type="common">Nematode worm</name>
    <dbReference type="NCBI Taxonomy" id="334426"/>
    <lineage>
        <taxon>Eukaryota</taxon>
        <taxon>Metazoa</taxon>
        <taxon>Ecdysozoa</taxon>
        <taxon>Nematoda</taxon>
        <taxon>Chromadorea</taxon>
        <taxon>Rhabditida</taxon>
        <taxon>Rhabditina</taxon>
        <taxon>Rhabditomorpha</taxon>
        <taxon>Strongyloidea</taxon>
        <taxon>Metastrongylidae</taxon>
        <taxon>Angiostrongylus</taxon>
    </lineage>
</organism>
<evidence type="ECO:0000256" key="8">
    <source>
        <dbReference type="SAM" id="MobiDB-lite"/>
    </source>
</evidence>
<dbReference type="PANTHER" id="PTHR11467:SF36">
    <property type="entry name" value="HISTONE 24-RELATED"/>
    <property type="match status" value="1"/>
</dbReference>
<protein>
    <submittedName>
        <fullName evidence="12">H15 domain-containing protein</fullName>
    </submittedName>
</protein>
<dbReference type="CDD" id="cd00073">
    <property type="entry name" value="H15"/>
    <property type="match status" value="1"/>
</dbReference>
<sequence length="129" mass="13556">MSAVATGSSSEVAEPSKPKEAKRALSHPAYSTMIRKAVSELEEKSGSSKAAILKFMLSHYKLGDNIAKINSHLRVALKKAVVKGELKQVKGNGASGSFRLGKKKSVSAAKKPAASSLGFLRCGKDLLTA</sequence>
<keyword evidence="11" id="KW-1185">Reference proteome</keyword>
<dbReference type="FunFam" id="1.10.10.10:FF:000140">
    <property type="entry name" value="Histone H1.0"/>
    <property type="match status" value="1"/>
</dbReference>
<dbReference type="PROSITE" id="PS51504">
    <property type="entry name" value="H15"/>
    <property type="match status" value="1"/>
</dbReference>
<keyword evidence="5 7" id="KW-0238">DNA-binding</keyword>
<evidence type="ECO:0000313" key="10">
    <source>
        <dbReference type="EMBL" id="VDM55607.1"/>
    </source>
</evidence>
<name>A0A0R3PI44_ANGCS</name>
<dbReference type="InterPro" id="IPR036390">
    <property type="entry name" value="WH_DNA-bd_sf"/>
</dbReference>